<feature type="compositionally biased region" description="Basic and acidic residues" evidence="1">
    <location>
        <begin position="165"/>
        <end position="182"/>
    </location>
</feature>
<name>A0AAD5WK09_PARTN</name>
<feature type="compositionally biased region" description="Low complexity" evidence="1">
    <location>
        <begin position="39"/>
        <end position="50"/>
    </location>
</feature>
<feature type="compositionally biased region" description="Low complexity" evidence="1">
    <location>
        <begin position="555"/>
        <end position="564"/>
    </location>
</feature>
<dbReference type="AlphaFoldDB" id="A0AAD5WK09"/>
<reference evidence="2" key="1">
    <citation type="submission" date="2021-06" db="EMBL/GenBank/DDBJ databases">
        <title>Parelaphostrongylus tenuis whole genome reference sequence.</title>
        <authorList>
            <person name="Garwood T.J."/>
            <person name="Larsen P.A."/>
            <person name="Fountain-Jones N.M."/>
            <person name="Garbe J.R."/>
            <person name="Macchietto M.G."/>
            <person name="Kania S.A."/>
            <person name="Gerhold R.W."/>
            <person name="Richards J.E."/>
            <person name="Wolf T.M."/>
        </authorList>
    </citation>
    <scope>NUCLEOTIDE SEQUENCE</scope>
    <source>
        <strain evidence="2">MNPRO001-30</strain>
        <tissue evidence="2">Meninges</tissue>
    </source>
</reference>
<feature type="region of interest" description="Disordered" evidence="1">
    <location>
        <begin position="555"/>
        <end position="670"/>
    </location>
</feature>
<protein>
    <submittedName>
        <fullName evidence="2">Uncharacterized protein</fullName>
    </submittedName>
</protein>
<dbReference type="Proteomes" id="UP001196413">
    <property type="component" value="Unassembled WGS sequence"/>
</dbReference>
<feature type="compositionally biased region" description="Basic and acidic residues" evidence="1">
    <location>
        <begin position="950"/>
        <end position="960"/>
    </location>
</feature>
<feature type="compositionally biased region" description="Polar residues" evidence="1">
    <location>
        <begin position="640"/>
        <end position="653"/>
    </location>
</feature>
<feature type="compositionally biased region" description="Low complexity" evidence="1">
    <location>
        <begin position="1"/>
        <end position="28"/>
    </location>
</feature>
<gene>
    <name evidence="2" type="ORF">KIN20_035539</name>
</gene>
<feature type="compositionally biased region" description="Low complexity" evidence="1">
    <location>
        <begin position="525"/>
        <end position="542"/>
    </location>
</feature>
<feature type="compositionally biased region" description="Basic residues" evidence="1">
    <location>
        <begin position="441"/>
        <end position="451"/>
    </location>
</feature>
<feature type="compositionally biased region" description="Polar residues" evidence="1">
    <location>
        <begin position="412"/>
        <end position="423"/>
    </location>
</feature>
<feature type="region of interest" description="Disordered" evidence="1">
    <location>
        <begin position="929"/>
        <end position="981"/>
    </location>
</feature>
<feature type="region of interest" description="Disordered" evidence="1">
    <location>
        <begin position="277"/>
        <end position="297"/>
    </location>
</feature>
<organism evidence="2 3">
    <name type="scientific">Parelaphostrongylus tenuis</name>
    <name type="common">Meningeal worm</name>
    <dbReference type="NCBI Taxonomy" id="148309"/>
    <lineage>
        <taxon>Eukaryota</taxon>
        <taxon>Metazoa</taxon>
        <taxon>Ecdysozoa</taxon>
        <taxon>Nematoda</taxon>
        <taxon>Chromadorea</taxon>
        <taxon>Rhabditida</taxon>
        <taxon>Rhabditina</taxon>
        <taxon>Rhabditomorpha</taxon>
        <taxon>Strongyloidea</taxon>
        <taxon>Metastrongylidae</taxon>
        <taxon>Parelaphostrongylus</taxon>
    </lineage>
</organism>
<feature type="compositionally biased region" description="Low complexity" evidence="1">
    <location>
        <begin position="660"/>
        <end position="670"/>
    </location>
</feature>
<feature type="compositionally biased region" description="Polar residues" evidence="1">
    <location>
        <begin position="187"/>
        <end position="200"/>
    </location>
</feature>
<accession>A0AAD5WK09</accession>
<dbReference type="EMBL" id="JAHQIW010007237">
    <property type="protein sequence ID" value="KAJ1373192.1"/>
    <property type="molecule type" value="Genomic_DNA"/>
</dbReference>
<comment type="caution">
    <text evidence="2">The sequence shown here is derived from an EMBL/GenBank/DDBJ whole genome shotgun (WGS) entry which is preliminary data.</text>
</comment>
<evidence type="ECO:0000256" key="1">
    <source>
        <dbReference type="SAM" id="MobiDB-lite"/>
    </source>
</evidence>
<keyword evidence="3" id="KW-1185">Reference proteome</keyword>
<sequence length="1009" mass="108063">MLGASSLDPSSSSSASPWHSNSASASSAVVGHPPSNTNSRHPSSSAHSPPEAQADFPTPFAHVNVKEEFSHLEPVASTSGSGEFEENAPFETDESRRHSMTTSSSVPSVHCRRLTFRLPPKFAQRLKRIANKQPSTLGRLGVAKVKVGDDEAVSVNDVPPPVQHLKVEERRPSEQPVERSEPRPSGGTPQLQSTAQTSGLMCQPPGYHTMQHPQEVGPAVAPHPMQRPPPVNNNSPLLVNLLSSQQQTSMVGGPSNANMPPHHQSYSSAGSYMYPASTQPHQHPHPSNVPQSAGPPVMDPQQHMAMQQQIQMDQRQRMMMQQQQAHAAAVAAAQAQQHPGQVQGQALQVPLTSGGFYNSAPPVQSAPPQQRPPAMGYATTQSPMFAGQPQMPQQVPVNIQQQRIQSYPAHLKSNNMPITSPVASAQFRGPPVEETVQPPPPKKKRKPTKKQQQKEAELAAAAAAQQQQNAAAQAQQQQQFYTERMMHPAAMAVQPSGMQIMTHSGYPPGTAFPANPGGISAVPAQYPGYPQGSSQQQIQQQQQQQHIWHQQMQQRMMYQQQHVQPPGPNSAHTGQSWPAQRGPPVPYPTPLDGMHSGPDSVHPSVSQRTSGSGEFSRDGTSPATPHQFNPGSHQGMMMRHSSTPMSRADSQGSMFGGSSYGSQQPQTGGQSSVEEVEHPVDKLFTGQDDHLCDLGDLDDIEPMVDLGAGLLDDLTANPQGSDALGTLSSHIAESSSIETSQCGTSSASNGDRIDSSIASVVEMVSKSGAPPSVCVAPAISQTGTHASVVSAPITSVKRRPSNAQMAANIVAVAGQQQHLMTDQRYTIGGSHPHHMITPGQMSGPIPMIAPLATSPSSGNLSLEHNARAQIFHGRTGITKIGENGPGRLVNGHDQTGLPNGARRPQPATQHPDTAEDERIAELVKKVVAQGESQKAAAEQKARIPRKNRRKTDLSKEASPRDDEEPFIVDGSRRRTGVATSHVQAAASNFQATMARQQQLIKQQQIQPKQ</sequence>
<proteinExistence type="predicted"/>
<evidence type="ECO:0000313" key="2">
    <source>
        <dbReference type="EMBL" id="KAJ1373192.1"/>
    </source>
</evidence>
<feature type="compositionally biased region" description="Low complexity" evidence="1">
    <location>
        <begin position="458"/>
        <end position="470"/>
    </location>
</feature>
<feature type="region of interest" description="Disordered" evidence="1">
    <location>
        <begin position="521"/>
        <end position="542"/>
    </location>
</feature>
<feature type="region of interest" description="Disordered" evidence="1">
    <location>
        <begin position="880"/>
        <end position="916"/>
    </location>
</feature>
<feature type="region of interest" description="Disordered" evidence="1">
    <location>
        <begin position="153"/>
        <end position="215"/>
    </location>
</feature>
<feature type="region of interest" description="Disordered" evidence="1">
    <location>
        <begin position="1"/>
        <end position="108"/>
    </location>
</feature>
<feature type="compositionally biased region" description="Polar residues" evidence="1">
    <location>
        <begin position="603"/>
        <end position="632"/>
    </location>
</feature>
<feature type="compositionally biased region" description="Acidic residues" evidence="1">
    <location>
        <begin position="83"/>
        <end position="92"/>
    </location>
</feature>
<feature type="region of interest" description="Disordered" evidence="1">
    <location>
        <begin position="412"/>
        <end position="470"/>
    </location>
</feature>
<evidence type="ECO:0000313" key="3">
    <source>
        <dbReference type="Proteomes" id="UP001196413"/>
    </source>
</evidence>